<dbReference type="EMBL" id="JAHCVJ010000002">
    <property type="protein sequence ID" value="MBT0663739.1"/>
    <property type="molecule type" value="Genomic_DNA"/>
</dbReference>
<proteinExistence type="predicted"/>
<reference evidence="2 3" key="1">
    <citation type="submission" date="2021-05" db="EMBL/GenBank/DDBJ databases">
        <title>The draft genome of Geobacter pelophilus DSM 12255.</title>
        <authorList>
            <person name="Xu Z."/>
            <person name="Masuda Y."/>
            <person name="Itoh H."/>
            <person name="Senoo K."/>
        </authorList>
    </citation>
    <scope>NUCLEOTIDE SEQUENCE [LARGE SCALE GENOMIC DNA]</scope>
    <source>
        <strain evidence="2 3">DSM 12255</strain>
    </source>
</reference>
<dbReference type="Gene3D" id="3.90.10.10">
    <property type="entry name" value="Cytochrome C3"/>
    <property type="match status" value="2"/>
</dbReference>
<evidence type="ECO:0000256" key="1">
    <source>
        <dbReference type="ARBA" id="ARBA00022729"/>
    </source>
</evidence>
<dbReference type="Gene3D" id="1.10.1130.10">
    <property type="entry name" value="Flavocytochrome C3, Chain A"/>
    <property type="match status" value="1"/>
</dbReference>
<dbReference type="SUPFAM" id="SSF48695">
    <property type="entry name" value="Multiheme cytochromes"/>
    <property type="match status" value="4"/>
</dbReference>
<accession>A0AAW4KYC5</accession>
<dbReference type="GO" id="GO:0016491">
    <property type="term" value="F:oxidoreductase activity"/>
    <property type="evidence" value="ECO:0007669"/>
    <property type="project" value="TreeGrafter"/>
</dbReference>
<organism evidence="2 3">
    <name type="scientific">Geoanaerobacter pelophilus</name>
    <dbReference type="NCBI Taxonomy" id="60036"/>
    <lineage>
        <taxon>Bacteria</taxon>
        <taxon>Pseudomonadati</taxon>
        <taxon>Thermodesulfobacteriota</taxon>
        <taxon>Desulfuromonadia</taxon>
        <taxon>Geobacterales</taxon>
        <taxon>Geobacteraceae</taxon>
        <taxon>Geoanaerobacter</taxon>
    </lineage>
</organism>
<comment type="caution">
    <text evidence="2">The sequence shown here is derived from an EMBL/GenBank/DDBJ whole genome shotgun (WGS) entry which is preliminary data.</text>
</comment>
<dbReference type="InterPro" id="IPR010176">
    <property type="entry name" value="C4xCH_C2xCH_motif_GEOSU"/>
</dbReference>
<keyword evidence="3" id="KW-1185">Reference proteome</keyword>
<dbReference type="Proteomes" id="UP000811899">
    <property type="component" value="Unassembled WGS sequence"/>
</dbReference>
<dbReference type="NCBIfam" id="TIGR01904">
    <property type="entry name" value="GSu_C4xC__C2xCH"/>
    <property type="match status" value="2"/>
</dbReference>
<name>A0AAW4KYC5_9BACT</name>
<keyword evidence="1" id="KW-0732">Signal</keyword>
<dbReference type="PANTHER" id="PTHR35038:SF6">
    <property type="entry name" value="SURFACE LOCALIZED DECAHEME CYTOCHROME C LIPOPROTEIN"/>
    <property type="match status" value="1"/>
</dbReference>
<gene>
    <name evidence="2" type="ORF">KI809_05430</name>
</gene>
<evidence type="ECO:0000313" key="3">
    <source>
        <dbReference type="Proteomes" id="UP000811899"/>
    </source>
</evidence>
<sequence length="848" mass="90996">MDNFSSVIYNGLSSSKGYLLRTDLRGRTATDRNICTNCHKTTDDPIIPEAERLNAKVKSHNGLRKQQNIQCSDCHGAHVDEAQYDADAGNSTPNAFLIKRFMAYSSSISNGRSPKVIFQYTSVSQRNYNKNAFGVCLACHKSLPDTIEQHKTPTSAATCEQCHIHKAGFSANCTDCHGMPPRVDQEGGPMGYAKGYKSVAGALDESQTPHQSHAAGAASANNYYVFSCNECHKAPQGSALHGNGVFQDIFKSVNGTKAALAPSGYTPGYDTVTRTCSNVYCHSNGLPANTTPVFKSVTWGHNINSIIGMQPQLARCNQCHEATPTTNAHTKHLSSGKLTGCVNCHKNTVLDNTTLTPEARLTGGTHINGYKDRSFSGMLGGRPLDGTACENVYCHSDGRGSAPITLPVWSNPATGACGACHFASAGSSRDKYAHFAHLSSAYGPLDSKSTPVSCNYCHTYPVNHVDGNIDAPNNTVCIGCHKNSLPDWRTEPQVRLECETCHTGNLSVIDGKTAADKTSSVTLGHGKPAIGKSCKACHDQDSKHFGVASNGNTKRLKSGLINTGSTINNECNYCHKSASEVTNVQYRNMSTHFMPSDYGKSTFTMSCAVCHDVHGSSNKASIRTSFAFINSTSRPITYNDNALVESFISADGRGLCQVCHTQTKFYRAGATGQTHNNTKACLSCHLHNTPKGAFAAVNGECDSCHGYPPIPKSSVKMSNTDPLYATTYKTTYGFSGNFSSARFEDYSGGGGAHMNHVPDFARPKDGWSRCASCHSAGDTKDPKSHTMNGDLAKVDAITIAIDSASKFNNSLQIIYSGAKLVAPPANKTGSCMNVSCHYQPTPRWSKDR</sequence>
<dbReference type="PANTHER" id="PTHR35038">
    <property type="entry name" value="DISSIMILATORY SULFITE REDUCTASE SIRA"/>
    <property type="match status" value="1"/>
</dbReference>
<dbReference type="InterPro" id="IPR036280">
    <property type="entry name" value="Multihaem_cyt_sf"/>
</dbReference>
<evidence type="ECO:0000313" key="2">
    <source>
        <dbReference type="EMBL" id="MBT0663739.1"/>
    </source>
</evidence>
<dbReference type="InterPro" id="IPR051829">
    <property type="entry name" value="Multiheme_Cytochr_ET"/>
</dbReference>
<dbReference type="Pfam" id="PF09698">
    <property type="entry name" value="GSu_C4xC__C2xCH"/>
    <property type="match status" value="2"/>
</dbReference>
<dbReference type="AlphaFoldDB" id="A0AAW4KYC5"/>
<protein>
    <submittedName>
        <fullName evidence="2">CxxxxCH/CxxCH domain-containing protein</fullName>
    </submittedName>
</protein>